<dbReference type="Proteomes" id="UP001457282">
    <property type="component" value="Unassembled WGS sequence"/>
</dbReference>
<dbReference type="InterPro" id="IPR034577">
    <property type="entry name" value="NIMIN-2"/>
</dbReference>
<sequence>MERVRNRREKDGEDDIEKGGGKRKKMAQQVIEADKEAAATEEEVEEFFAIVKRMQAAVKYFEKGSINNNGGGDQVRWRVALESMQPVLAAAADDPAMDGPDLNDYVKTATSDDQHEHLITEGDNNGVLRLNLNEAPDQET</sequence>
<name>A0AAW1WN86_RUBAR</name>
<evidence type="ECO:0000256" key="1">
    <source>
        <dbReference type="SAM" id="MobiDB-lite"/>
    </source>
</evidence>
<dbReference type="EMBL" id="JBEDUW010000005">
    <property type="protein sequence ID" value="KAK9926274.1"/>
    <property type="molecule type" value="Genomic_DNA"/>
</dbReference>
<accession>A0AAW1WN86</accession>
<organism evidence="2 3">
    <name type="scientific">Rubus argutus</name>
    <name type="common">Southern blackberry</name>
    <dbReference type="NCBI Taxonomy" id="59490"/>
    <lineage>
        <taxon>Eukaryota</taxon>
        <taxon>Viridiplantae</taxon>
        <taxon>Streptophyta</taxon>
        <taxon>Embryophyta</taxon>
        <taxon>Tracheophyta</taxon>
        <taxon>Spermatophyta</taxon>
        <taxon>Magnoliopsida</taxon>
        <taxon>eudicotyledons</taxon>
        <taxon>Gunneridae</taxon>
        <taxon>Pentapetalae</taxon>
        <taxon>rosids</taxon>
        <taxon>fabids</taxon>
        <taxon>Rosales</taxon>
        <taxon>Rosaceae</taxon>
        <taxon>Rosoideae</taxon>
        <taxon>Rosoideae incertae sedis</taxon>
        <taxon>Rubus</taxon>
    </lineage>
</organism>
<feature type="region of interest" description="Disordered" evidence="1">
    <location>
        <begin position="1"/>
        <end position="29"/>
    </location>
</feature>
<dbReference type="PANTHER" id="PTHR35735">
    <property type="entry name" value="PROTEIN NIM1-INTERACTING 2"/>
    <property type="match status" value="1"/>
</dbReference>
<feature type="region of interest" description="Disordered" evidence="1">
    <location>
        <begin position="114"/>
        <end position="140"/>
    </location>
</feature>
<feature type="compositionally biased region" description="Basic and acidic residues" evidence="1">
    <location>
        <begin position="1"/>
        <end position="11"/>
    </location>
</feature>
<comment type="caution">
    <text evidence="2">The sequence shown here is derived from an EMBL/GenBank/DDBJ whole genome shotgun (WGS) entry which is preliminary data.</text>
</comment>
<keyword evidence="3" id="KW-1185">Reference proteome</keyword>
<dbReference type="AlphaFoldDB" id="A0AAW1WN86"/>
<evidence type="ECO:0000313" key="2">
    <source>
        <dbReference type="EMBL" id="KAK9926274.1"/>
    </source>
</evidence>
<proteinExistence type="predicted"/>
<gene>
    <name evidence="2" type="ORF">M0R45_023515</name>
</gene>
<dbReference type="GO" id="GO:0010112">
    <property type="term" value="P:regulation of systemic acquired resistance"/>
    <property type="evidence" value="ECO:0007669"/>
    <property type="project" value="InterPro"/>
</dbReference>
<dbReference type="PANTHER" id="PTHR35735:SF5">
    <property type="entry name" value="PROTEIN NIM1-INTERACTING 2"/>
    <property type="match status" value="1"/>
</dbReference>
<evidence type="ECO:0000313" key="3">
    <source>
        <dbReference type="Proteomes" id="UP001457282"/>
    </source>
</evidence>
<reference evidence="2 3" key="1">
    <citation type="journal article" date="2023" name="G3 (Bethesda)">
        <title>A chromosome-length genome assembly and annotation of blackberry (Rubus argutus, cv. 'Hillquist').</title>
        <authorList>
            <person name="Bruna T."/>
            <person name="Aryal R."/>
            <person name="Dudchenko O."/>
            <person name="Sargent D.J."/>
            <person name="Mead D."/>
            <person name="Buti M."/>
            <person name="Cavallini A."/>
            <person name="Hytonen T."/>
            <person name="Andres J."/>
            <person name="Pham M."/>
            <person name="Weisz D."/>
            <person name="Mascagni F."/>
            <person name="Usai G."/>
            <person name="Natali L."/>
            <person name="Bassil N."/>
            <person name="Fernandez G.E."/>
            <person name="Lomsadze A."/>
            <person name="Armour M."/>
            <person name="Olukolu B."/>
            <person name="Poorten T."/>
            <person name="Britton C."/>
            <person name="Davik J."/>
            <person name="Ashrafi H."/>
            <person name="Aiden E.L."/>
            <person name="Borodovsky M."/>
            <person name="Worthington M."/>
        </authorList>
    </citation>
    <scope>NUCLEOTIDE SEQUENCE [LARGE SCALE GENOMIC DNA]</scope>
    <source>
        <strain evidence="2">PI 553951</strain>
    </source>
</reference>
<protein>
    <submittedName>
        <fullName evidence="2">Uncharacterized protein</fullName>
    </submittedName>
</protein>